<dbReference type="PANTHER" id="PTHR42718">
    <property type="entry name" value="MAJOR FACILITATOR SUPERFAMILY MULTIDRUG TRANSPORTER MFSC"/>
    <property type="match status" value="1"/>
</dbReference>
<dbReference type="InterPro" id="IPR036259">
    <property type="entry name" value="MFS_trans_sf"/>
</dbReference>
<feature type="transmembrane region" description="Helical" evidence="6">
    <location>
        <begin position="91"/>
        <end position="110"/>
    </location>
</feature>
<dbReference type="RefSeq" id="WP_138650030.1">
    <property type="nucleotide sequence ID" value="NZ_VCKW01000357.1"/>
</dbReference>
<comment type="subcellular location">
    <subcellularLocation>
        <location evidence="1">Cell membrane</location>
        <topology evidence="1">Multi-pass membrane protein</topology>
    </subcellularLocation>
</comment>
<evidence type="ECO:0000256" key="5">
    <source>
        <dbReference type="SAM" id="MobiDB-lite"/>
    </source>
</evidence>
<evidence type="ECO:0000259" key="7">
    <source>
        <dbReference type="PROSITE" id="PS50850"/>
    </source>
</evidence>
<protein>
    <submittedName>
        <fullName evidence="8">MFS transporter</fullName>
    </submittedName>
</protein>
<evidence type="ECO:0000313" key="9">
    <source>
        <dbReference type="Proteomes" id="UP000309174"/>
    </source>
</evidence>
<dbReference type="PANTHER" id="PTHR42718:SF49">
    <property type="entry name" value="EXPORT PROTEIN"/>
    <property type="match status" value="1"/>
</dbReference>
<keyword evidence="4 6" id="KW-0472">Membrane</keyword>
<feature type="transmembrane region" description="Helical" evidence="6">
    <location>
        <begin position="279"/>
        <end position="303"/>
    </location>
</feature>
<feature type="transmembrane region" description="Helical" evidence="6">
    <location>
        <begin position="415"/>
        <end position="436"/>
    </location>
</feature>
<proteinExistence type="predicted"/>
<reference evidence="8 9" key="1">
    <citation type="submission" date="2019-05" db="EMBL/GenBank/DDBJ databases">
        <title>Draft genome sequence of Actinomadura sp. 14C53.</title>
        <authorList>
            <person name="Saricaoglu S."/>
            <person name="Isik K."/>
        </authorList>
    </citation>
    <scope>NUCLEOTIDE SEQUENCE [LARGE SCALE GENOMIC DNA]</scope>
    <source>
        <strain evidence="8 9">14C53</strain>
    </source>
</reference>
<name>A0A5C4IZV3_9ACTN</name>
<feature type="transmembrane region" description="Helical" evidence="6">
    <location>
        <begin position="116"/>
        <end position="133"/>
    </location>
</feature>
<feature type="region of interest" description="Disordered" evidence="5">
    <location>
        <begin position="1"/>
        <end position="21"/>
    </location>
</feature>
<dbReference type="AlphaFoldDB" id="A0A5C4IZV3"/>
<feature type="transmembrane region" description="Helical" evidence="6">
    <location>
        <begin position="61"/>
        <end position="79"/>
    </location>
</feature>
<dbReference type="CDD" id="cd17504">
    <property type="entry name" value="MFS_MMR_MDR_like"/>
    <property type="match status" value="1"/>
</dbReference>
<accession>A0A5C4IZV3</accession>
<evidence type="ECO:0000256" key="6">
    <source>
        <dbReference type="SAM" id="Phobius"/>
    </source>
</evidence>
<gene>
    <name evidence="8" type="ORF">ETD83_37955</name>
</gene>
<dbReference type="Proteomes" id="UP000309174">
    <property type="component" value="Unassembled WGS sequence"/>
</dbReference>
<sequence length="497" mass="50295">MTGVPTTARETAGHPAAHPPRTGRTLLALAAAGMVVSVQQTLVLPLLPQLGRAFDAPITDVTWVFTASLLAGAVATPLLTRFGDMYGKKRMILLALGLLVTGSVICALSGSLPVLIAGRAVQGMSSSLIPLAIGMIRDTFPRERIIMAIGIVSATMGVGGSAGMIVTGLIADRTTSHHPVFWIAAAIAAAALVLVAAAARDVGGRSGGRPDYAGAALLGGLLFCLLLAISEGNAWGWASGGVLGLFAAAAVLGAAWVATELRVRAPLVRLALLVGPRSLSANLVSALLGFSMFAAFTLISGFVQARPGVVGYGLDGSVLDVGLYMLPNTVTMLVFSTMAGRIAARIGPAFTLALGTVFVALCYVWLALSNSHVYDVLAFSSLQGTGFGIAYAALGTLAVQHVPMDQSGIASGINSLVRVAGGSVAGAITASILAGQVIPGTVEPTLDAYVLCFWVVAAGAALAAVVAVVHGLRHPDQALADGRAGGPLRRMRGGAGP</sequence>
<dbReference type="SUPFAM" id="SSF103473">
    <property type="entry name" value="MFS general substrate transporter"/>
    <property type="match status" value="1"/>
</dbReference>
<organism evidence="8 9">
    <name type="scientific">Actinomadura soli</name>
    <dbReference type="NCBI Taxonomy" id="2508997"/>
    <lineage>
        <taxon>Bacteria</taxon>
        <taxon>Bacillati</taxon>
        <taxon>Actinomycetota</taxon>
        <taxon>Actinomycetes</taxon>
        <taxon>Streptosporangiales</taxon>
        <taxon>Thermomonosporaceae</taxon>
        <taxon>Actinomadura</taxon>
    </lineage>
</organism>
<feature type="transmembrane region" description="Helical" evidence="6">
    <location>
        <begin position="26"/>
        <end position="46"/>
    </location>
</feature>
<dbReference type="OrthoDB" id="4484751at2"/>
<dbReference type="InterPro" id="IPR011701">
    <property type="entry name" value="MFS"/>
</dbReference>
<feature type="transmembrane region" description="Helical" evidence="6">
    <location>
        <begin position="323"/>
        <end position="342"/>
    </location>
</feature>
<feature type="transmembrane region" description="Helical" evidence="6">
    <location>
        <begin position="235"/>
        <end position="258"/>
    </location>
</feature>
<feature type="transmembrane region" description="Helical" evidence="6">
    <location>
        <begin position="349"/>
        <end position="368"/>
    </location>
</feature>
<dbReference type="GO" id="GO:0022857">
    <property type="term" value="F:transmembrane transporter activity"/>
    <property type="evidence" value="ECO:0007669"/>
    <property type="project" value="InterPro"/>
</dbReference>
<feature type="transmembrane region" description="Helical" evidence="6">
    <location>
        <begin position="448"/>
        <end position="469"/>
    </location>
</feature>
<dbReference type="PROSITE" id="PS50850">
    <property type="entry name" value="MFS"/>
    <property type="match status" value="1"/>
</dbReference>
<feature type="domain" description="Major facilitator superfamily (MFS) profile" evidence="7">
    <location>
        <begin position="25"/>
        <end position="475"/>
    </location>
</feature>
<keyword evidence="9" id="KW-1185">Reference proteome</keyword>
<evidence type="ECO:0000256" key="2">
    <source>
        <dbReference type="ARBA" id="ARBA00022692"/>
    </source>
</evidence>
<feature type="transmembrane region" description="Helical" evidence="6">
    <location>
        <begin position="211"/>
        <end position="229"/>
    </location>
</feature>
<comment type="caution">
    <text evidence="8">The sequence shown here is derived from an EMBL/GenBank/DDBJ whole genome shotgun (WGS) entry which is preliminary data.</text>
</comment>
<evidence type="ECO:0000256" key="3">
    <source>
        <dbReference type="ARBA" id="ARBA00022989"/>
    </source>
</evidence>
<dbReference type="InterPro" id="IPR020846">
    <property type="entry name" value="MFS_dom"/>
</dbReference>
<dbReference type="GO" id="GO:0005886">
    <property type="term" value="C:plasma membrane"/>
    <property type="evidence" value="ECO:0007669"/>
    <property type="project" value="UniProtKB-SubCell"/>
</dbReference>
<keyword evidence="2 6" id="KW-0812">Transmembrane</keyword>
<evidence type="ECO:0000313" key="8">
    <source>
        <dbReference type="EMBL" id="TMQ89865.1"/>
    </source>
</evidence>
<keyword evidence="3 6" id="KW-1133">Transmembrane helix</keyword>
<evidence type="ECO:0000256" key="1">
    <source>
        <dbReference type="ARBA" id="ARBA00004651"/>
    </source>
</evidence>
<evidence type="ECO:0000256" key="4">
    <source>
        <dbReference type="ARBA" id="ARBA00023136"/>
    </source>
</evidence>
<feature type="transmembrane region" description="Helical" evidence="6">
    <location>
        <begin position="145"/>
        <end position="168"/>
    </location>
</feature>
<dbReference type="Gene3D" id="1.20.1250.20">
    <property type="entry name" value="MFS general substrate transporter like domains"/>
    <property type="match status" value="2"/>
</dbReference>
<dbReference type="EMBL" id="VCKW01000357">
    <property type="protein sequence ID" value="TMQ89865.1"/>
    <property type="molecule type" value="Genomic_DNA"/>
</dbReference>
<feature type="transmembrane region" description="Helical" evidence="6">
    <location>
        <begin position="180"/>
        <end position="199"/>
    </location>
</feature>
<dbReference type="Pfam" id="PF07690">
    <property type="entry name" value="MFS_1"/>
    <property type="match status" value="1"/>
</dbReference>